<dbReference type="RefSeq" id="WP_306929196.1">
    <property type="nucleotide sequence ID" value="NZ_JAUTBL010000001.1"/>
</dbReference>
<feature type="transmembrane region" description="Helical" evidence="19">
    <location>
        <begin position="759"/>
        <end position="784"/>
    </location>
</feature>
<dbReference type="EMBL" id="JAUTBL010000001">
    <property type="protein sequence ID" value="MDQ1183983.1"/>
    <property type="molecule type" value="Genomic_DNA"/>
</dbReference>
<feature type="transmembrane region" description="Helical" evidence="19">
    <location>
        <begin position="920"/>
        <end position="939"/>
    </location>
</feature>
<evidence type="ECO:0000256" key="14">
    <source>
        <dbReference type="ARBA" id="ARBA00023004"/>
    </source>
</evidence>
<feature type="transmembrane region" description="Helical" evidence="19">
    <location>
        <begin position="391"/>
        <end position="415"/>
    </location>
</feature>
<feature type="transmembrane region" description="Helical" evidence="19">
    <location>
        <begin position="729"/>
        <end position="747"/>
    </location>
</feature>
<comment type="subcellular location">
    <subcellularLocation>
        <location evidence="1">Cell membrane</location>
        <topology evidence="1">Multi-pass membrane protein</topology>
    </subcellularLocation>
</comment>
<dbReference type="NCBIfam" id="TIGR02891">
    <property type="entry name" value="CtaD_CoxA"/>
    <property type="match status" value="1"/>
</dbReference>
<feature type="transmembrane region" description="Helical" evidence="19">
    <location>
        <begin position="661"/>
        <end position="684"/>
    </location>
</feature>
<organism evidence="21 22">
    <name type="scientific">Agrobacterium larrymoorei</name>
    <dbReference type="NCBI Taxonomy" id="160699"/>
    <lineage>
        <taxon>Bacteria</taxon>
        <taxon>Pseudomonadati</taxon>
        <taxon>Pseudomonadota</taxon>
        <taxon>Alphaproteobacteria</taxon>
        <taxon>Hyphomicrobiales</taxon>
        <taxon>Rhizobiaceae</taxon>
        <taxon>Rhizobium/Agrobacterium group</taxon>
        <taxon>Agrobacterium</taxon>
    </lineage>
</organism>
<feature type="transmembrane region" description="Helical" evidence="19">
    <location>
        <begin position="835"/>
        <end position="857"/>
    </location>
</feature>
<evidence type="ECO:0000256" key="11">
    <source>
        <dbReference type="ARBA" id="ARBA00022967"/>
    </source>
</evidence>
<feature type="transmembrane region" description="Helical" evidence="19">
    <location>
        <begin position="77"/>
        <end position="102"/>
    </location>
</feature>
<evidence type="ECO:0000256" key="4">
    <source>
        <dbReference type="ARBA" id="ARBA00012949"/>
    </source>
</evidence>
<comment type="similarity">
    <text evidence="3 18">Belongs to the heme-copper respiratory oxidase family.</text>
</comment>
<dbReference type="InterPro" id="IPR014241">
    <property type="entry name" value="Cyt_c_oxidase_su1_bac"/>
</dbReference>
<evidence type="ECO:0000256" key="15">
    <source>
        <dbReference type="ARBA" id="ARBA00023008"/>
    </source>
</evidence>
<feature type="transmembrane region" description="Helical" evidence="19">
    <location>
        <begin position="262"/>
        <end position="281"/>
    </location>
</feature>
<gene>
    <name evidence="21" type="ORF">QE408_001105</name>
</gene>
<keyword evidence="11" id="KW-1278">Translocase</keyword>
<dbReference type="InterPro" id="IPR023616">
    <property type="entry name" value="Cyt_c_oxase-like_su1_dom"/>
</dbReference>
<evidence type="ECO:0000256" key="16">
    <source>
        <dbReference type="ARBA" id="ARBA00023136"/>
    </source>
</evidence>
<keyword evidence="9 18" id="KW-0812">Transmembrane</keyword>
<evidence type="ECO:0000256" key="18">
    <source>
        <dbReference type="RuleBase" id="RU000370"/>
    </source>
</evidence>
<dbReference type="PANTHER" id="PTHR10422:SF35">
    <property type="entry name" value="CYTOCHROME BO(3) UBIQUINOL OXIDASE SUBUNIT 1"/>
    <property type="match status" value="1"/>
</dbReference>
<keyword evidence="22" id="KW-1185">Reference proteome</keyword>
<keyword evidence="5 18" id="KW-0813">Transport</keyword>
<dbReference type="SUPFAM" id="SSF81442">
    <property type="entry name" value="Cytochrome c oxidase subunit I-like"/>
    <property type="match status" value="1"/>
</dbReference>
<evidence type="ECO:0000256" key="19">
    <source>
        <dbReference type="SAM" id="Phobius"/>
    </source>
</evidence>
<comment type="catalytic activity">
    <reaction evidence="17">
        <text>4 Fe(II)-[cytochrome c] + O2 + 8 H(+)(in) = 4 Fe(III)-[cytochrome c] + 2 H2O + 4 H(+)(out)</text>
        <dbReference type="Rhea" id="RHEA:11436"/>
        <dbReference type="Rhea" id="RHEA-COMP:10350"/>
        <dbReference type="Rhea" id="RHEA-COMP:14399"/>
        <dbReference type="ChEBI" id="CHEBI:15377"/>
        <dbReference type="ChEBI" id="CHEBI:15378"/>
        <dbReference type="ChEBI" id="CHEBI:15379"/>
        <dbReference type="ChEBI" id="CHEBI:29033"/>
        <dbReference type="ChEBI" id="CHEBI:29034"/>
        <dbReference type="EC" id="7.1.1.9"/>
    </reaction>
</comment>
<keyword evidence="6" id="KW-1003">Cell membrane</keyword>
<evidence type="ECO:0000256" key="8">
    <source>
        <dbReference type="ARBA" id="ARBA00022660"/>
    </source>
</evidence>
<feature type="transmembrane region" description="Helical" evidence="19">
    <location>
        <begin position="472"/>
        <end position="498"/>
    </location>
</feature>
<evidence type="ECO:0000313" key="21">
    <source>
        <dbReference type="EMBL" id="MDQ1183983.1"/>
    </source>
</evidence>
<evidence type="ECO:0000256" key="12">
    <source>
        <dbReference type="ARBA" id="ARBA00022982"/>
    </source>
</evidence>
<dbReference type="InterPro" id="IPR000883">
    <property type="entry name" value="Cyt_C_Oxase_1"/>
</dbReference>
<name>A0ABU0UGJ0_9HYPH</name>
<keyword evidence="14" id="KW-0408">Iron</keyword>
<proteinExistence type="inferred from homology"/>
<comment type="caution">
    <text evidence="21">The sequence shown here is derived from an EMBL/GenBank/DDBJ whole genome shotgun (WGS) entry which is preliminary data.</text>
</comment>
<feature type="transmembrane region" description="Helical" evidence="19">
    <location>
        <begin position="35"/>
        <end position="57"/>
    </location>
</feature>
<feature type="transmembrane region" description="Helical" evidence="19">
    <location>
        <begin position="164"/>
        <end position="190"/>
    </location>
</feature>
<evidence type="ECO:0000256" key="5">
    <source>
        <dbReference type="ARBA" id="ARBA00022448"/>
    </source>
</evidence>
<dbReference type="PROSITE" id="PS50855">
    <property type="entry name" value="COX1"/>
    <property type="match status" value="1"/>
</dbReference>
<feature type="transmembrane region" description="Helical" evidence="19">
    <location>
        <begin position="319"/>
        <end position="345"/>
    </location>
</feature>
<feature type="transmembrane region" description="Helical" evidence="19">
    <location>
        <begin position="288"/>
        <end position="307"/>
    </location>
</feature>
<feature type="transmembrane region" description="Helical" evidence="19">
    <location>
        <begin position="427"/>
        <end position="452"/>
    </location>
</feature>
<feature type="transmembrane region" description="Helical" evidence="19">
    <location>
        <begin position="584"/>
        <end position="601"/>
    </location>
</feature>
<keyword evidence="8 18" id="KW-0679">Respiratory chain</keyword>
<evidence type="ECO:0000256" key="6">
    <source>
        <dbReference type="ARBA" id="ARBA00022475"/>
    </source>
</evidence>
<sequence length="942" mass="103351">MTQKISPIRLHRELEAIWGTGKGWRRLAAVNHNIIGARFMLTALVFFGIGGFLGMLIRTQLATSGSRFLDAAEYAQVFTMHGTIMMFLFAIPFFEGLAIYLLPKLLGSRDLAFPRLSAYGYWCYLFGGTMLIVALLAGVAPNGGWFMYTPLSSSTYSPGINADVWLLGITFVEISAMTAAIEIVVTILKMRAPGMSLDRMPIFAWYMLVVAGMMVIGFPPLILGSILLEAERAFGLPFFDPARGGDPLLWQHLFWLFGHPEVYIIFLPAAGVISTILPVLARTTLTGYKIIIAGILSMAFLSFGLWVHHMYTTGIPHVALSFFSAASALVAVPTAIQIFAWIATLAQGRPSFTIPMLHIFGFFFVFVIGGLTGVMLAMVPFDQQAHDTHFVVAHLHYVLVGGFLFPMLAGAYYWVPHISGRQPIQHMSHAAFWMIFIGFNLTFFMMHLTGLLGMPRRVDTYPAESPWEWLNLMSSIGSFIMAMGFVLAAIDLFLVFFFGRPFRRNPWNAGTLEWAMPTPPPSYNFAALPSVDKPADRLDIDRIGARLAAGDGYLGFTRNGWMETLGVSAVRALPSQIIILPRQTYLPLMTALATGLFFIALLTKLYIVAPVALLAVIVLFLRWTPNEAAQKTASELYAGKGLVLPPHFESGDPPSLMAMRLTLLVTATLFTSLLFGGLFLWVSAPGWENLRPSSVSSLWTLVACTIAITAAVLGSLPAKTLLHAPFSRFVSTALYGIAIALLLVDLVRAYGMEFHASDAVIYAVNVYGLIHIGIGTLLSAFCIWRIRTGYVTRNRLADLQIAGLWNRYVVATTSIVARLSLSSIPSAKWRQLMRYMLAIALLLPFTGWSLGFLLLYGVQATGCSLGWQHIAIGPVSVLRAVLILLFAVTTIIVATAIFVALSAENTSSSMSRSMLTVTRYTAGAALFSTAYVFSGILWLELC</sequence>
<evidence type="ECO:0000256" key="10">
    <source>
        <dbReference type="ARBA" id="ARBA00022723"/>
    </source>
</evidence>
<keyword evidence="7 18" id="KW-0349">Heme</keyword>
<reference evidence="21 22" key="1">
    <citation type="submission" date="2023-07" db="EMBL/GenBank/DDBJ databases">
        <title>Functional and genomic diversity of the sorghum phyllosphere microbiome.</title>
        <authorList>
            <person name="Shade A."/>
        </authorList>
    </citation>
    <scope>NUCLEOTIDE SEQUENCE [LARGE SCALE GENOMIC DNA]</scope>
    <source>
        <strain evidence="21 22">SORGH_AS_1126</strain>
    </source>
</reference>
<dbReference type="InterPro" id="IPR023615">
    <property type="entry name" value="Cyt_c_Oxase_su1_BS"/>
</dbReference>
<evidence type="ECO:0000256" key="7">
    <source>
        <dbReference type="ARBA" id="ARBA00022617"/>
    </source>
</evidence>
<evidence type="ECO:0000256" key="3">
    <source>
        <dbReference type="ARBA" id="ARBA00009578"/>
    </source>
</evidence>
<dbReference type="PANTHER" id="PTHR10422">
    <property type="entry name" value="CYTOCHROME C OXIDASE SUBUNIT 1"/>
    <property type="match status" value="1"/>
</dbReference>
<dbReference type="InterPro" id="IPR036927">
    <property type="entry name" value="Cyt_c_oxase-like_su1_sf"/>
</dbReference>
<dbReference type="Gene3D" id="1.20.210.10">
    <property type="entry name" value="Cytochrome c oxidase-like, subunit I domain"/>
    <property type="match status" value="1"/>
</dbReference>
<evidence type="ECO:0000256" key="9">
    <source>
        <dbReference type="ARBA" id="ARBA00022692"/>
    </source>
</evidence>
<feature type="transmembrane region" description="Helical" evidence="19">
    <location>
        <begin position="122"/>
        <end position="144"/>
    </location>
</feature>
<keyword evidence="13 19" id="KW-1133">Transmembrane helix</keyword>
<evidence type="ECO:0000259" key="20">
    <source>
        <dbReference type="PROSITE" id="PS50855"/>
    </source>
</evidence>
<dbReference type="Proteomes" id="UP001224781">
    <property type="component" value="Unassembled WGS sequence"/>
</dbReference>
<evidence type="ECO:0000313" key="22">
    <source>
        <dbReference type="Proteomes" id="UP001224781"/>
    </source>
</evidence>
<dbReference type="EC" id="7.1.1.9" evidence="4"/>
<feature type="domain" description="Cytochrome oxidase subunit I profile" evidence="20">
    <location>
        <begin position="12"/>
        <end position="532"/>
    </location>
</feature>
<feature type="transmembrane region" description="Helical" evidence="19">
    <location>
        <begin position="357"/>
        <end position="379"/>
    </location>
</feature>
<evidence type="ECO:0000256" key="13">
    <source>
        <dbReference type="ARBA" id="ARBA00022989"/>
    </source>
</evidence>
<comment type="pathway">
    <text evidence="2">Energy metabolism; oxidative phosphorylation.</text>
</comment>
<evidence type="ECO:0000256" key="1">
    <source>
        <dbReference type="ARBA" id="ARBA00004651"/>
    </source>
</evidence>
<feature type="transmembrane region" description="Helical" evidence="19">
    <location>
        <begin position="607"/>
        <end position="624"/>
    </location>
</feature>
<keyword evidence="16 19" id="KW-0472">Membrane</keyword>
<dbReference type="PRINTS" id="PR01165">
    <property type="entry name" value="CYCOXIDASEI"/>
</dbReference>
<evidence type="ECO:0000256" key="17">
    <source>
        <dbReference type="ARBA" id="ARBA00047816"/>
    </source>
</evidence>
<dbReference type="PROSITE" id="PS00077">
    <property type="entry name" value="COX1_CUB"/>
    <property type="match status" value="1"/>
</dbReference>
<evidence type="ECO:0000256" key="2">
    <source>
        <dbReference type="ARBA" id="ARBA00004673"/>
    </source>
</evidence>
<protein>
    <recommendedName>
        <fullName evidence="4">cytochrome-c oxidase</fullName>
        <ecNumber evidence="4">7.1.1.9</ecNumber>
    </recommendedName>
</protein>
<feature type="transmembrane region" description="Helical" evidence="19">
    <location>
        <begin position="696"/>
        <end position="717"/>
    </location>
</feature>
<keyword evidence="15" id="KW-0186">Copper</keyword>
<accession>A0ABU0UGJ0</accession>
<keyword evidence="10" id="KW-0479">Metal-binding</keyword>
<keyword evidence="12 18" id="KW-0249">Electron transport</keyword>
<feature type="transmembrane region" description="Helical" evidence="19">
    <location>
        <begin position="877"/>
        <end position="899"/>
    </location>
</feature>
<dbReference type="Pfam" id="PF00115">
    <property type="entry name" value="COX1"/>
    <property type="match status" value="1"/>
</dbReference>
<feature type="transmembrane region" description="Helical" evidence="19">
    <location>
        <begin position="202"/>
        <end position="228"/>
    </location>
</feature>